<evidence type="ECO:0000313" key="4">
    <source>
        <dbReference type="Proteomes" id="UP000599109"/>
    </source>
</evidence>
<evidence type="ECO:0000256" key="2">
    <source>
        <dbReference type="SAM" id="SignalP"/>
    </source>
</evidence>
<feature type="chain" id="PRO_5037849677" description="DUF4124 domain-containing protein" evidence="2">
    <location>
        <begin position="24"/>
        <end position="168"/>
    </location>
</feature>
<evidence type="ECO:0000256" key="1">
    <source>
        <dbReference type="SAM" id="MobiDB-lite"/>
    </source>
</evidence>
<dbReference type="RefSeq" id="WP_201672992.1">
    <property type="nucleotide sequence ID" value="NZ_JAEQNE010000001.1"/>
</dbReference>
<reference evidence="3 4" key="1">
    <citation type="journal article" date="2017" name="Int. J. Syst. Evol. Microbiol.">
        <title>Ramlibacter monticola sp. nov., isolated from forest soil.</title>
        <authorList>
            <person name="Chaudhary D.K."/>
            <person name="Kim J."/>
        </authorList>
    </citation>
    <scope>NUCLEOTIDE SEQUENCE [LARGE SCALE GENOMIC DNA]</scope>
    <source>
        <strain evidence="3 4">KACC 19175</strain>
    </source>
</reference>
<dbReference type="PROSITE" id="PS51257">
    <property type="entry name" value="PROKAR_LIPOPROTEIN"/>
    <property type="match status" value="1"/>
</dbReference>
<name>A0A936YXH8_9BURK</name>
<sequence>MNNKNVPALLGALACALAVPASAALFRCGNVFQDRPCEAASAQEAVRPGRGASAAGAPVTQRAASAASASAASTPAASSPAASTALPAGKGEEAAAVRRVASGSTAAPAAAPAATPARKGPPSLACPNLREQHTAIEGRLKSGSRPETVQMYQRQLREVEKNLVDGNC</sequence>
<feature type="region of interest" description="Disordered" evidence="1">
    <location>
        <begin position="45"/>
        <end position="127"/>
    </location>
</feature>
<comment type="caution">
    <text evidence="3">The sequence shown here is derived from an EMBL/GenBank/DDBJ whole genome shotgun (WGS) entry which is preliminary data.</text>
</comment>
<dbReference type="Proteomes" id="UP000599109">
    <property type="component" value="Unassembled WGS sequence"/>
</dbReference>
<keyword evidence="4" id="KW-1185">Reference proteome</keyword>
<organism evidence="3 4">
    <name type="scientific">Ramlibacter monticola</name>
    <dbReference type="NCBI Taxonomy" id="1926872"/>
    <lineage>
        <taxon>Bacteria</taxon>
        <taxon>Pseudomonadati</taxon>
        <taxon>Pseudomonadota</taxon>
        <taxon>Betaproteobacteria</taxon>
        <taxon>Burkholderiales</taxon>
        <taxon>Comamonadaceae</taxon>
        <taxon>Ramlibacter</taxon>
    </lineage>
</organism>
<accession>A0A936YXH8</accession>
<keyword evidence="2" id="KW-0732">Signal</keyword>
<gene>
    <name evidence="3" type="ORF">JJ685_04470</name>
</gene>
<dbReference type="EMBL" id="JAEQNE010000001">
    <property type="protein sequence ID" value="MBL0390389.1"/>
    <property type="molecule type" value="Genomic_DNA"/>
</dbReference>
<feature type="compositionally biased region" description="Low complexity" evidence="1">
    <location>
        <begin position="105"/>
        <end position="117"/>
    </location>
</feature>
<protein>
    <recommendedName>
        <fullName evidence="5">DUF4124 domain-containing protein</fullName>
    </recommendedName>
</protein>
<proteinExistence type="predicted"/>
<dbReference type="AlphaFoldDB" id="A0A936YXH8"/>
<evidence type="ECO:0000313" key="3">
    <source>
        <dbReference type="EMBL" id="MBL0390389.1"/>
    </source>
</evidence>
<evidence type="ECO:0008006" key="5">
    <source>
        <dbReference type="Google" id="ProtNLM"/>
    </source>
</evidence>
<feature type="signal peptide" evidence="2">
    <location>
        <begin position="1"/>
        <end position="23"/>
    </location>
</feature>
<feature type="compositionally biased region" description="Low complexity" evidence="1">
    <location>
        <begin position="45"/>
        <end position="85"/>
    </location>
</feature>